<gene>
    <name evidence="2" type="ORF">RchiOBHm_Chr1g0321811</name>
</gene>
<comment type="caution">
    <text evidence="2">The sequence shown here is derived from an EMBL/GenBank/DDBJ whole genome shotgun (WGS) entry which is preliminary data.</text>
</comment>
<sequence length="516" mass="58614">MDSEIKAIEKNDTWELTDLLKGQKTIGVKWVYKTKLNEKGAVDKHKARLVAKGYKQKFGVDYKEVFAPVARMDTIRLVISMAAQHSWPIYQLDVKSAFLHGELQEQVYIDQPLGYVKKGSEEKVYRLKKALYGLKQAPRAWYSRIDTYFSNAGFQRCPYEHTLYIKSGIAGKFLAVCLYVDDLIYTGNDDDMFTKFKNSMMAEFEMTDLERLHYFLGIEVLQSSAGIFITQRKYALEVLEKFEMKDCNAVAIPAEPGLKLTMDPDGKKVGSTFFKQIVGSLMYLTATRPDIMLSVSLISRFMERPTEQHLPAAKRILRYVKGTFDFGVLYKRGEKSELVGFTDSDYAGDVNDRRSTSAYVFMMGSGPVSWASKKQPIVTLSTTEAEFVAATACASQAIWLRKLLEELSYEQQGPTTIYCDNISAIKLSKNLVFHGRSKHIDVRYHFLRDLCKDGVIDMVHCRTEDQFADLLTKPLRSAVFVKLRGLLGVCSRKEVVGNGADDGCWSFLCKLILKEI</sequence>
<accession>A0A2P6S936</accession>
<keyword evidence="3" id="KW-1185">Reference proteome</keyword>
<dbReference type="SUPFAM" id="SSF56672">
    <property type="entry name" value="DNA/RNA polymerases"/>
    <property type="match status" value="1"/>
</dbReference>
<dbReference type="Proteomes" id="UP000238479">
    <property type="component" value="Chromosome 1"/>
</dbReference>
<feature type="domain" description="Reverse transcriptase Ty1/copia-type" evidence="1">
    <location>
        <begin position="11"/>
        <end position="255"/>
    </location>
</feature>
<keyword evidence="2" id="KW-0548">Nucleotidyltransferase</keyword>
<dbReference type="AlphaFoldDB" id="A0A2P6S936"/>
<protein>
    <submittedName>
        <fullName evidence="2">Putative RNA-directed DNA polymerase</fullName>
        <ecNumber evidence="2">2.7.7.49</ecNumber>
    </submittedName>
</protein>
<evidence type="ECO:0000313" key="3">
    <source>
        <dbReference type="Proteomes" id="UP000238479"/>
    </source>
</evidence>
<dbReference type="EMBL" id="PDCK01000039">
    <property type="protein sequence ID" value="PRQ55184.1"/>
    <property type="molecule type" value="Genomic_DNA"/>
</dbReference>
<dbReference type="OMA" id="LEWNERI"/>
<dbReference type="GO" id="GO:0003964">
    <property type="term" value="F:RNA-directed DNA polymerase activity"/>
    <property type="evidence" value="ECO:0007669"/>
    <property type="project" value="UniProtKB-KW"/>
</dbReference>
<evidence type="ECO:0000259" key="1">
    <source>
        <dbReference type="Pfam" id="PF07727"/>
    </source>
</evidence>
<dbReference type="EC" id="2.7.7.49" evidence="2"/>
<evidence type="ECO:0000313" key="2">
    <source>
        <dbReference type="EMBL" id="PRQ55184.1"/>
    </source>
</evidence>
<keyword evidence="2" id="KW-0808">Transferase</keyword>
<dbReference type="Pfam" id="PF07727">
    <property type="entry name" value="RVT_2"/>
    <property type="match status" value="1"/>
</dbReference>
<proteinExistence type="predicted"/>
<dbReference type="CDD" id="cd09272">
    <property type="entry name" value="RNase_HI_RT_Ty1"/>
    <property type="match status" value="1"/>
</dbReference>
<name>A0A2P6S936_ROSCH</name>
<dbReference type="InterPro" id="IPR043502">
    <property type="entry name" value="DNA/RNA_pol_sf"/>
</dbReference>
<reference evidence="2 3" key="1">
    <citation type="journal article" date="2018" name="Nat. Genet.">
        <title>The Rosa genome provides new insights in the design of modern roses.</title>
        <authorList>
            <person name="Bendahmane M."/>
        </authorList>
    </citation>
    <scope>NUCLEOTIDE SEQUENCE [LARGE SCALE GENOMIC DNA]</scope>
    <source>
        <strain evidence="3">cv. Old Blush</strain>
    </source>
</reference>
<dbReference type="PANTHER" id="PTHR11439">
    <property type="entry name" value="GAG-POL-RELATED RETROTRANSPOSON"/>
    <property type="match status" value="1"/>
</dbReference>
<dbReference type="PANTHER" id="PTHR11439:SF517">
    <property type="entry name" value="CYSTEINE-RICH RLK (RECEPTOR-LIKE PROTEIN KINASE) 8"/>
    <property type="match status" value="1"/>
</dbReference>
<keyword evidence="2" id="KW-0695">RNA-directed DNA polymerase</keyword>
<dbReference type="Gramene" id="PRQ55184">
    <property type="protein sequence ID" value="PRQ55184"/>
    <property type="gene ID" value="RchiOBHm_Chr1g0321811"/>
</dbReference>
<dbReference type="InterPro" id="IPR013103">
    <property type="entry name" value="RVT_2"/>
</dbReference>
<organism evidence="2 3">
    <name type="scientific">Rosa chinensis</name>
    <name type="common">China rose</name>
    <dbReference type="NCBI Taxonomy" id="74649"/>
    <lineage>
        <taxon>Eukaryota</taxon>
        <taxon>Viridiplantae</taxon>
        <taxon>Streptophyta</taxon>
        <taxon>Embryophyta</taxon>
        <taxon>Tracheophyta</taxon>
        <taxon>Spermatophyta</taxon>
        <taxon>Magnoliopsida</taxon>
        <taxon>eudicotyledons</taxon>
        <taxon>Gunneridae</taxon>
        <taxon>Pentapetalae</taxon>
        <taxon>rosids</taxon>
        <taxon>fabids</taxon>
        <taxon>Rosales</taxon>
        <taxon>Rosaceae</taxon>
        <taxon>Rosoideae</taxon>
        <taxon>Rosoideae incertae sedis</taxon>
        <taxon>Rosa</taxon>
    </lineage>
</organism>
<dbReference type="STRING" id="74649.A0A2P6S936"/>